<evidence type="ECO:0000256" key="5">
    <source>
        <dbReference type="ARBA" id="ARBA00023163"/>
    </source>
</evidence>
<dbReference type="SUPFAM" id="SSF88659">
    <property type="entry name" value="Sigma3 and sigma4 domains of RNA polymerase sigma factors"/>
    <property type="match status" value="1"/>
</dbReference>
<feature type="transmembrane region" description="Helical" evidence="7">
    <location>
        <begin position="394"/>
        <end position="415"/>
    </location>
</feature>
<dbReference type="SUPFAM" id="SSF47413">
    <property type="entry name" value="lambda repressor-like DNA-binding domains"/>
    <property type="match status" value="1"/>
</dbReference>
<keyword evidence="3" id="KW-0731">Sigma factor</keyword>
<proteinExistence type="inferred from homology"/>
<keyword evidence="7" id="KW-0812">Transmembrane</keyword>
<dbReference type="Proteomes" id="UP001522868">
    <property type="component" value="Unassembled WGS sequence"/>
</dbReference>
<dbReference type="PANTHER" id="PTHR43133:SF8">
    <property type="entry name" value="RNA POLYMERASE SIGMA FACTOR HI_1459-RELATED"/>
    <property type="match status" value="1"/>
</dbReference>
<feature type="region of interest" description="Disordered" evidence="6">
    <location>
        <begin position="420"/>
        <end position="447"/>
    </location>
</feature>
<keyword evidence="10" id="KW-1185">Reference proteome</keyword>
<dbReference type="SMART" id="SM00530">
    <property type="entry name" value="HTH_XRE"/>
    <property type="match status" value="1"/>
</dbReference>
<feature type="compositionally biased region" description="Pro residues" evidence="6">
    <location>
        <begin position="36"/>
        <end position="47"/>
    </location>
</feature>
<dbReference type="InterPro" id="IPR010982">
    <property type="entry name" value="Lambda_DNA-bd_dom_sf"/>
</dbReference>
<keyword evidence="2" id="KW-0805">Transcription regulation</keyword>
<dbReference type="RefSeq" id="WP_248632431.1">
    <property type="nucleotide sequence ID" value="NZ_JALPTH010000005.1"/>
</dbReference>
<dbReference type="InterPro" id="IPR013249">
    <property type="entry name" value="RNA_pol_sigma70_r4_t2"/>
</dbReference>
<evidence type="ECO:0000256" key="6">
    <source>
        <dbReference type="SAM" id="MobiDB-lite"/>
    </source>
</evidence>
<comment type="similarity">
    <text evidence="1">Belongs to the sigma-70 factor family. ECF subfamily.</text>
</comment>
<evidence type="ECO:0000313" key="9">
    <source>
        <dbReference type="EMBL" id="MCK8677202.1"/>
    </source>
</evidence>
<name>A0ABT0I7C8_9ACTN</name>
<dbReference type="Pfam" id="PF01381">
    <property type="entry name" value="HTH_3"/>
    <property type="match status" value="1"/>
</dbReference>
<dbReference type="InterPro" id="IPR013325">
    <property type="entry name" value="RNA_pol_sigma_r2"/>
</dbReference>
<dbReference type="InterPro" id="IPR036388">
    <property type="entry name" value="WH-like_DNA-bd_sf"/>
</dbReference>
<accession>A0ABT0I7C8</accession>
<evidence type="ECO:0000256" key="1">
    <source>
        <dbReference type="ARBA" id="ARBA00010641"/>
    </source>
</evidence>
<feature type="compositionally biased region" description="Basic and acidic residues" evidence="6">
    <location>
        <begin position="57"/>
        <end position="66"/>
    </location>
</feature>
<dbReference type="PANTHER" id="PTHR43133">
    <property type="entry name" value="RNA POLYMERASE ECF-TYPE SIGMA FACTO"/>
    <property type="match status" value="1"/>
</dbReference>
<keyword evidence="5" id="KW-0804">Transcription</keyword>
<dbReference type="InterPro" id="IPR001387">
    <property type="entry name" value="Cro/C1-type_HTH"/>
</dbReference>
<dbReference type="EMBL" id="JALPTH010000005">
    <property type="protein sequence ID" value="MCK8677202.1"/>
    <property type="molecule type" value="Genomic_DNA"/>
</dbReference>
<dbReference type="Gene3D" id="1.10.260.40">
    <property type="entry name" value="lambda repressor-like DNA-binding domains"/>
    <property type="match status" value="1"/>
</dbReference>
<reference evidence="9 10" key="1">
    <citation type="submission" date="2022-04" db="EMBL/GenBank/DDBJ databases">
        <title>Streptomyces sp. nov. LCR6-01 isolated from Lichen of Dirinaria sp.</title>
        <authorList>
            <person name="Kanchanasin P."/>
            <person name="Tanasupawat S."/>
            <person name="Phongsopitanun W."/>
        </authorList>
    </citation>
    <scope>NUCLEOTIDE SEQUENCE [LARGE SCALE GENOMIC DNA]</scope>
    <source>
        <strain evidence="9 10">LCR6-01</strain>
    </source>
</reference>
<keyword evidence="7" id="KW-1133">Transmembrane helix</keyword>
<feature type="region of interest" description="Disordered" evidence="6">
    <location>
        <begin position="452"/>
        <end position="471"/>
    </location>
</feature>
<dbReference type="PROSITE" id="PS50943">
    <property type="entry name" value="HTH_CROC1"/>
    <property type="match status" value="1"/>
</dbReference>
<keyword evidence="7" id="KW-0472">Membrane</keyword>
<organism evidence="9 10">
    <name type="scientific">Streptomyces lichenis</name>
    <dbReference type="NCBI Taxonomy" id="2306967"/>
    <lineage>
        <taxon>Bacteria</taxon>
        <taxon>Bacillati</taxon>
        <taxon>Actinomycetota</taxon>
        <taxon>Actinomycetes</taxon>
        <taxon>Kitasatosporales</taxon>
        <taxon>Streptomycetaceae</taxon>
        <taxon>Streptomyces</taxon>
    </lineage>
</organism>
<comment type="caution">
    <text evidence="9">The sequence shown here is derived from an EMBL/GenBank/DDBJ whole genome shotgun (WGS) entry which is preliminary data.</text>
</comment>
<evidence type="ECO:0000256" key="4">
    <source>
        <dbReference type="ARBA" id="ARBA00023125"/>
    </source>
</evidence>
<feature type="region of interest" description="Disordered" evidence="6">
    <location>
        <begin position="1"/>
        <end position="199"/>
    </location>
</feature>
<dbReference type="Gene3D" id="1.10.1740.10">
    <property type="match status" value="1"/>
</dbReference>
<feature type="compositionally biased region" description="Pro residues" evidence="6">
    <location>
        <begin position="104"/>
        <end position="117"/>
    </location>
</feature>
<gene>
    <name evidence="9" type="ORF">M1O15_07335</name>
</gene>
<dbReference type="InterPro" id="IPR013324">
    <property type="entry name" value="RNA_pol_sigma_r3/r4-like"/>
</dbReference>
<evidence type="ECO:0000256" key="3">
    <source>
        <dbReference type="ARBA" id="ARBA00023082"/>
    </source>
</evidence>
<dbReference type="Gene3D" id="1.10.10.10">
    <property type="entry name" value="Winged helix-like DNA-binding domain superfamily/Winged helix DNA-binding domain"/>
    <property type="match status" value="1"/>
</dbReference>
<dbReference type="Pfam" id="PF08281">
    <property type="entry name" value="Sigma70_r4_2"/>
    <property type="match status" value="1"/>
</dbReference>
<feature type="compositionally biased region" description="Low complexity" evidence="6">
    <location>
        <begin position="137"/>
        <end position="163"/>
    </location>
</feature>
<evidence type="ECO:0000256" key="2">
    <source>
        <dbReference type="ARBA" id="ARBA00023015"/>
    </source>
</evidence>
<evidence type="ECO:0000313" key="10">
    <source>
        <dbReference type="Proteomes" id="UP001522868"/>
    </source>
</evidence>
<protein>
    <submittedName>
        <fullName evidence="9">Helix-turn-helix domain-containing protein</fullName>
    </submittedName>
</protein>
<evidence type="ECO:0000256" key="7">
    <source>
        <dbReference type="SAM" id="Phobius"/>
    </source>
</evidence>
<dbReference type="SUPFAM" id="SSF88946">
    <property type="entry name" value="Sigma2 domain of RNA polymerase sigma factors"/>
    <property type="match status" value="1"/>
</dbReference>
<keyword evidence="4" id="KW-0238">DNA-binding</keyword>
<dbReference type="InterPro" id="IPR039425">
    <property type="entry name" value="RNA_pol_sigma-70-like"/>
</dbReference>
<feature type="domain" description="HTH cro/C1-type" evidence="8">
    <location>
        <begin position="53"/>
        <end position="105"/>
    </location>
</feature>
<dbReference type="CDD" id="cd00093">
    <property type="entry name" value="HTH_XRE"/>
    <property type="match status" value="1"/>
</dbReference>
<feature type="compositionally biased region" description="Low complexity" evidence="6">
    <location>
        <begin position="171"/>
        <end position="199"/>
    </location>
</feature>
<sequence>MTRTATTSEPDEFHESDAPAPVGPSDGPPDRAGKPDAPPPGPTPPLPSARERRRLREARNLSEEQLARMLGVTRATVRSWENGRTTPRGRKRQAYARILHAVPETPPDTPVETPPETPVVETGGGGESTGADPVPREATAAPEPAADTEPAFVPASEAVADTEPAPEAEPEPTAGTDADTEQAADAGTDATAATAQAAEPSAEAVSAPAAAFDALYEAAAPGLVQQAYVLTGRRRLSREAVEYAFHLAWERWPEVAVDRDPAGWVRAAVHEYALSPWHRFRRSQRVPDSPGADRAAQALRAAVLELPPVYRRTLLLYDGLGLDLPETAAETEASTPAAGNRVLHARAAVAEKVPEVADPAVLHKRLTFVLTKGPAVSLAAPRSVRSGSERRIRLWTRAAIVLTVLIVGATAFTLATAPTSYEPPLAPGEPVAGVPVLSGPERSLTREDAALRDRLRSEPAGGPARLVPQLP</sequence>
<evidence type="ECO:0000259" key="8">
    <source>
        <dbReference type="PROSITE" id="PS50943"/>
    </source>
</evidence>